<dbReference type="FunFam" id="3.40.50.2300:FF:000051">
    <property type="entry name" value="Two-component response regulator yehT"/>
    <property type="match status" value="1"/>
</dbReference>
<dbReference type="Pfam" id="PF00072">
    <property type="entry name" value="Response_reg"/>
    <property type="match status" value="1"/>
</dbReference>
<dbReference type="GO" id="GO:0000156">
    <property type="term" value="F:phosphorelay response regulator activity"/>
    <property type="evidence" value="ECO:0007669"/>
    <property type="project" value="InterPro"/>
</dbReference>
<proteinExistence type="predicted"/>
<sequence>MQNKIKVIIIDDEALARQITKNYLSKRDDIEIIAECSNGFDAIKKINELKPDLIFLDIQMPKLTGFEMLELIENPPVIIFTTAYDHFAIKAFEVNAIDYLLKPFSEERFNAALQKAIGQLGDRFRQNSAIENIIKTNDEKIEFLERVVIKDGSKITVIPVEEIKWIEAQDDYVLINSEKGRYLKQKTMKYFETHLNENQFVRVHRSYIINIDFIQHLEQTETESYRLILKNGKEIPVSKTGLQRLKNSL</sequence>
<dbReference type="Gene3D" id="3.40.50.2300">
    <property type="match status" value="1"/>
</dbReference>
<dbReference type="InterPro" id="IPR007492">
    <property type="entry name" value="LytTR_DNA-bd_dom"/>
</dbReference>
<dbReference type="PROSITE" id="PS50930">
    <property type="entry name" value="HTH_LYTTR"/>
    <property type="match status" value="1"/>
</dbReference>
<feature type="domain" description="Response regulatory" evidence="2">
    <location>
        <begin position="6"/>
        <end position="117"/>
    </location>
</feature>
<protein>
    <submittedName>
        <fullName evidence="4">Response regulator</fullName>
    </submittedName>
</protein>
<evidence type="ECO:0000313" key="4">
    <source>
        <dbReference type="EMBL" id="HFI90191.1"/>
    </source>
</evidence>
<evidence type="ECO:0000259" key="3">
    <source>
        <dbReference type="PROSITE" id="PS50930"/>
    </source>
</evidence>
<dbReference type="Gene3D" id="2.40.50.1020">
    <property type="entry name" value="LytTr DNA-binding domain"/>
    <property type="match status" value="1"/>
</dbReference>
<dbReference type="PROSITE" id="PS50110">
    <property type="entry name" value="RESPONSE_REGULATORY"/>
    <property type="match status" value="1"/>
</dbReference>
<feature type="modified residue" description="4-aspartylphosphate" evidence="1">
    <location>
        <position position="57"/>
    </location>
</feature>
<reference evidence="4" key="1">
    <citation type="journal article" date="2020" name="mSystems">
        <title>Genome- and Community-Level Interaction Insights into Carbon Utilization and Element Cycling Functions of Hydrothermarchaeota in Hydrothermal Sediment.</title>
        <authorList>
            <person name="Zhou Z."/>
            <person name="Liu Y."/>
            <person name="Xu W."/>
            <person name="Pan J."/>
            <person name="Luo Z.H."/>
            <person name="Li M."/>
        </authorList>
    </citation>
    <scope>NUCLEOTIDE SEQUENCE [LARGE SCALE GENOMIC DNA]</scope>
    <source>
        <strain evidence="4">SpSt-479</strain>
        <strain evidence="5">SpSt-500</strain>
    </source>
</reference>
<evidence type="ECO:0000259" key="2">
    <source>
        <dbReference type="PROSITE" id="PS50110"/>
    </source>
</evidence>
<dbReference type="PANTHER" id="PTHR37299:SF1">
    <property type="entry name" value="STAGE 0 SPORULATION PROTEIN A HOMOLOG"/>
    <property type="match status" value="1"/>
</dbReference>
<keyword evidence="1" id="KW-0597">Phosphoprotein</keyword>
<dbReference type="SMART" id="SM00448">
    <property type="entry name" value="REC"/>
    <property type="match status" value="1"/>
</dbReference>
<evidence type="ECO:0000256" key="1">
    <source>
        <dbReference type="PROSITE-ProRule" id="PRU00169"/>
    </source>
</evidence>
<accession>A0A7V2ZHR5</accession>
<evidence type="ECO:0000313" key="5">
    <source>
        <dbReference type="EMBL" id="HGT49126.1"/>
    </source>
</evidence>
<dbReference type="GO" id="GO:0003677">
    <property type="term" value="F:DNA binding"/>
    <property type="evidence" value="ECO:0007669"/>
    <property type="project" value="InterPro"/>
</dbReference>
<dbReference type="EMBL" id="DSUJ01000003">
    <property type="protein sequence ID" value="HFI90191.1"/>
    <property type="molecule type" value="Genomic_DNA"/>
</dbReference>
<dbReference type="InterPro" id="IPR046947">
    <property type="entry name" value="LytR-like"/>
</dbReference>
<dbReference type="InterPro" id="IPR011006">
    <property type="entry name" value="CheY-like_superfamily"/>
</dbReference>
<dbReference type="AlphaFoldDB" id="A0A7V2ZHR5"/>
<comment type="caution">
    <text evidence="4">The sequence shown here is derived from an EMBL/GenBank/DDBJ whole genome shotgun (WGS) entry which is preliminary data.</text>
</comment>
<feature type="domain" description="HTH LytTR-type" evidence="3">
    <location>
        <begin position="147"/>
        <end position="249"/>
    </location>
</feature>
<dbReference type="SMART" id="SM00850">
    <property type="entry name" value="LytTR"/>
    <property type="match status" value="1"/>
</dbReference>
<organism evidence="4">
    <name type="scientific">Ignavibacterium album</name>
    <dbReference type="NCBI Taxonomy" id="591197"/>
    <lineage>
        <taxon>Bacteria</taxon>
        <taxon>Pseudomonadati</taxon>
        <taxon>Ignavibacteriota</taxon>
        <taxon>Ignavibacteria</taxon>
        <taxon>Ignavibacteriales</taxon>
        <taxon>Ignavibacteriaceae</taxon>
        <taxon>Ignavibacterium</taxon>
    </lineage>
</organism>
<name>A0A7V2ZHR5_9BACT</name>
<dbReference type="Pfam" id="PF04397">
    <property type="entry name" value="LytTR"/>
    <property type="match status" value="1"/>
</dbReference>
<dbReference type="SUPFAM" id="SSF52172">
    <property type="entry name" value="CheY-like"/>
    <property type="match status" value="1"/>
</dbReference>
<dbReference type="EMBL" id="DSVI01000026">
    <property type="protein sequence ID" value="HGT49126.1"/>
    <property type="molecule type" value="Genomic_DNA"/>
</dbReference>
<dbReference type="InterPro" id="IPR001789">
    <property type="entry name" value="Sig_transdc_resp-reg_receiver"/>
</dbReference>
<dbReference type="PANTHER" id="PTHR37299">
    <property type="entry name" value="TRANSCRIPTIONAL REGULATOR-RELATED"/>
    <property type="match status" value="1"/>
</dbReference>
<gene>
    <name evidence="4" type="ORF">ENS31_01525</name>
    <name evidence="5" type="ORF">ENS56_13900</name>
</gene>